<dbReference type="RefSeq" id="XP_014156805.1">
    <property type="nucleotide sequence ID" value="XM_014301330.1"/>
</dbReference>
<evidence type="ECO:0000313" key="2">
    <source>
        <dbReference type="Proteomes" id="UP000054560"/>
    </source>
</evidence>
<gene>
    <name evidence="1" type="ORF">SARC_04823</name>
</gene>
<evidence type="ECO:0000313" key="1">
    <source>
        <dbReference type="EMBL" id="KNC82903.1"/>
    </source>
</evidence>
<dbReference type="GeneID" id="25905327"/>
<dbReference type="OrthoDB" id="10458975at2759"/>
<keyword evidence="2" id="KW-1185">Reference proteome</keyword>
<dbReference type="Proteomes" id="UP000054560">
    <property type="component" value="Unassembled WGS sequence"/>
</dbReference>
<organism evidence="1 2">
    <name type="scientific">Sphaeroforma arctica JP610</name>
    <dbReference type="NCBI Taxonomy" id="667725"/>
    <lineage>
        <taxon>Eukaryota</taxon>
        <taxon>Ichthyosporea</taxon>
        <taxon>Ichthyophonida</taxon>
        <taxon>Sphaeroforma</taxon>
    </lineage>
</organism>
<name>A0A0L0G3V8_9EUKA</name>
<reference evidence="1 2" key="1">
    <citation type="submission" date="2011-02" db="EMBL/GenBank/DDBJ databases">
        <title>The Genome Sequence of Sphaeroforma arctica JP610.</title>
        <authorList>
            <consortium name="The Broad Institute Genome Sequencing Platform"/>
            <person name="Russ C."/>
            <person name="Cuomo C."/>
            <person name="Young S.K."/>
            <person name="Zeng Q."/>
            <person name="Gargeya S."/>
            <person name="Alvarado L."/>
            <person name="Berlin A."/>
            <person name="Chapman S.B."/>
            <person name="Chen Z."/>
            <person name="Freedman E."/>
            <person name="Gellesch M."/>
            <person name="Goldberg J."/>
            <person name="Griggs A."/>
            <person name="Gujja S."/>
            <person name="Heilman E."/>
            <person name="Heiman D."/>
            <person name="Howarth C."/>
            <person name="Mehta T."/>
            <person name="Neiman D."/>
            <person name="Pearson M."/>
            <person name="Roberts A."/>
            <person name="Saif S."/>
            <person name="Shea T."/>
            <person name="Shenoy N."/>
            <person name="Sisk P."/>
            <person name="Stolte C."/>
            <person name="Sykes S."/>
            <person name="White J."/>
            <person name="Yandava C."/>
            <person name="Burger G."/>
            <person name="Gray M.W."/>
            <person name="Holland P.W.H."/>
            <person name="King N."/>
            <person name="Lang F.B.F."/>
            <person name="Roger A.J."/>
            <person name="Ruiz-Trillo I."/>
            <person name="Haas B."/>
            <person name="Nusbaum C."/>
            <person name="Birren B."/>
        </authorList>
    </citation>
    <scope>NUCLEOTIDE SEQUENCE [LARGE SCALE GENOMIC DNA]</scope>
    <source>
        <strain evidence="1 2">JP610</strain>
    </source>
</reference>
<sequence length="302" mass="34866">MKLDELLFQRTNKHNMSLPPFSENKNLVVVAGARPQYFEVVLANVQNHFSEKWDCLVYLYEDDIPQEFLNPLEEVCFVHLLPNREWGDYLYLISPPFSDKYNHIAIMLDDVYMPATGKRRVDIPEMLYRMERHEISVLGPAIAGAHRLTNQPSSEECMYEVNDIEVFMSIYSKAAWRCAWSFMEYWNHSGWCLDICYASLCPAFKQAIDHTMVAYHLPGQKPEKDTTEYDTSSIKRLGGRTLHDIVGLTDATPTYNGEKTLCELNKCKMEKPQMEKLYCGNNVAADKPVKVRAKDRGITDIT</sequence>
<dbReference type="EMBL" id="KQ241881">
    <property type="protein sequence ID" value="KNC82903.1"/>
    <property type="molecule type" value="Genomic_DNA"/>
</dbReference>
<dbReference type="AlphaFoldDB" id="A0A0L0G3V8"/>
<proteinExistence type="predicted"/>
<protein>
    <submittedName>
        <fullName evidence="1">Uncharacterized protein</fullName>
    </submittedName>
</protein>
<accession>A0A0L0G3V8</accession>